<dbReference type="Proteomes" id="UP000790377">
    <property type="component" value="Unassembled WGS sequence"/>
</dbReference>
<protein>
    <submittedName>
        <fullName evidence="1">Cytochrome P450-like protein</fullName>
    </submittedName>
</protein>
<name>A0ACB7ZY35_9AGAM</name>
<sequence>MTHDENKYPNASQFKPERFLNAKGELNDDTIALGYGFGRRICPGRHLADASLWAAMVSILATFSILRPIDDLGNEFEPEVKWKTGLTSDPYPFQCRILPRSPGLKPEQLANLIASTM</sequence>
<evidence type="ECO:0000313" key="2">
    <source>
        <dbReference type="Proteomes" id="UP000790377"/>
    </source>
</evidence>
<proteinExistence type="predicted"/>
<gene>
    <name evidence="1" type="ORF">BJ138DRAFT_1117957</name>
</gene>
<accession>A0ACB7ZY35</accession>
<keyword evidence="2" id="KW-1185">Reference proteome</keyword>
<reference evidence="1" key="1">
    <citation type="journal article" date="2021" name="New Phytol.">
        <title>Evolutionary innovations through gain and loss of genes in the ectomycorrhizal Boletales.</title>
        <authorList>
            <person name="Wu G."/>
            <person name="Miyauchi S."/>
            <person name="Morin E."/>
            <person name="Kuo A."/>
            <person name="Drula E."/>
            <person name="Varga T."/>
            <person name="Kohler A."/>
            <person name="Feng B."/>
            <person name="Cao Y."/>
            <person name="Lipzen A."/>
            <person name="Daum C."/>
            <person name="Hundley H."/>
            <person name="Pangilinan J."/>
            <person name="Johnson J."/>
            <person name="Barry K."/>
            <person name="LaButti K."/>
            <person name="Ng V."/>
            <person name="Ahrendt S."/>
            <person name="Min B."/>
            <person name="Choi I.G."/>
            <person name="Park H."/>
            <person name="Plett J.M."/>
            <person name="Magnuson J."/>
            <person name="Spatafora J.W."/>
            <person name="Nagy L.G."/>
            <person name="Henrissat B."/>
            <person name="Grigoriev I.V."/>
            <person name="Yang Z.L."/>
            <person name="Xu J."/>
            <person name="Martin F.M."/>
        </authorList>
    </citation>
    <scope>NUCLEOTIDE SEQUENCE</scope>
    <source>
        <strain evidence="1">ATCC 28755</strain>
    </source>
</reference>
<dbReference type="EMBL" id="MU268084">
    <property type="protein sequence ID" value="KAH7906011.1"/>
    <property type="molecule type" value="Genomic_DNA"/>
</dbReference>
<organism evidence="1 2">
    <name type="scientific">Hygrophoropsis aurantiaca</name>
    <dbReference type="NCBI Taxonomy" id="72124"/>
    <lineage>
        <taxon>Eukaryota</taxon>
        <taxon>Fungi</taxon>
        <taxon>Dikarya</taxon>
        <taxon>Basidiomycota</taxon>
        <taxon>Agaricomycotina</taxon>
        <taxon>Agaricomycetes</taxon>
        <taxon>Agaricomycetidae</taxon>
        <taxon>Boletales</taxon>
        <taxon>Coniophorineae</taxon>
        <taxon>Hygrophoropsidaceae</taxon>
        <taxon>Hygrophoropsis</taxon>
    </lineage>
</organism>
<comment type="caution">
    <text evidence="1">The sequence shown here is derived from an EMBL/GenBank/DDBJ whole genome shotgun (WGS) entry which is preliminary data.</text>
</comment>
<evidence type="ECO:0000313" key="1">
    <source>
        <dbReference type="EMBL" id="KAH7906011.1"/>
    </source>
</evidence>